<name>A0A5J6N4A0_9PROT</name>
<dbReference type="Gene3D" id="2.30.40.10">
    <property type="entry name" value="Urease, subunit C, domain 1"/>
    <property type="match status" value="1"/>
</dbReference>
<dbReference type="InterPro" id="IPR032466">
    <property type="entry name" value="Metal_Hydrolase"/>
</dbReference>
<dbReference type="InterPro" id="IPR006680">
    <property type="entry name" value="Amidohydro-rel"/>
</dbReference>
<reference evidence="2 3" key="1">
    <citation type="submission" date="2019-08" db="EMBL/GenBank/DDBJ databases">
        <title>Hyperibacter terrae gen. nov., sp. nov. and Hyperibacter viscosus sp. nov., two new members in the family Rhodospirillaceae isolated from the rhizosphere of Hypericum perforatum.</title>
        <authorList>
            <person name="Noviana Z."/>
        </authorList>
    </citation>
    <scope>NUCLEOTIDE SEQUENCE [LARGE SCALE GENOMIC DNA]</scope>
    <source>
        <strain evidence="2 3">R5959</strain>
    </source>
</reference>
<dbReference type="Pfam" id="PF01979">
    <property type="entry name" value="Amidohydro_1"/>
    <property type="match status" value="1"/>
</dbReference>
<dbReference type="PANTHER" id="PTHR43135:SF3">
    <property type="entry name" value="ALPHA-D-RIBOSE 1-METHYLPHOSPHONATE 5-TRIPHOSPHATE DIPHOSPHATASE"/>
    <property type="match status" value="1"/>
</dbReference>
<protein>
    <submittedName>
        <fullName evidence="2">Xaa-Pro dipeptidase</fullName>
    </submittedName>
</protein>
<dbReference type="InterPro" id="IPR057744">
    <property type="entry name" value="OTAase-like"/>
</dbReference>
<evidence type="ECO:0000313" key="3">
    <source>
        <dbReference type="Proteomes" id="UP000325797"/>
    </source>
</evidence>
<dbReference type="OrthoDB" id="9782972at2"/>
<evidence type="ECO:0000259" key="1">
    <source>
        <dbReference type="Pfam" id="PF01979"/>
    </source>
</evidence>
<dbReference type="RefSeq" id="WP_151119550.1">
    <property type="nucleotide sequence ID" value="NZ_CP042582.1"/>
</dbReference>
<dbReference type="AlphaFoldDB" id="A0A5J6N4A0"/>
<sequence length="426" mass="46835">MQNTVFTNVRIFDGVSDRLQPGEVEIQGNRIHAVAKGGERLSRDGKSVVDGGGATLMPGFVNTHGHLSYPAVTTLEEIGRMPIEENMMEASYNARTALDYGFTAIVSGAAAKPRLDIVLRNEINAGRIPGPRMLATSPELTVSGGLADGNMWGRQIPANGLVADSPDGFRQIVRAMVREGVDLIKFNNSGDSFCYPKVGSITNPMTEEEVRAICETTTNLGRRLAAHAHADSSVAQCIQYGVEFIYHATFVTDRTIEALEKVKDKHYVTPAFGLRYNMHFEGEPWGITQEISERIGNKREFDATIENMTKMREAGIKVLPFGDYGFKMIPLGTDARDLQHMVNYFGYAPWEALRAATAYGGEAYGVEKLGRVKPGYLADLIMVDGDPLSNLALFLDRDRILMIMKDGQYHKAPPPPQSHRHAAVAE</sequence>
<dbReference type="Gene3D" id="3.20.20.140">
    <property type="entry name" value="Metal-dependent hydrolases"/>
    <property type="match status" value="1"/>
</dbReference>
<dbReference type="CDD" id="cd01299">
    <property type="entry name" value="Met_dep_hydrolase_A"/>
    <property type="match status" value="1"/>
</dbReference>
<keyword evidence="3" id="KW-1185">Reference proteome</keyword>
<gene>
    <name evidence="2" type="ORF">FRZ61_41950</name>
</gene>
<dbReference type="GO" id="GO:0016810">
    <property type="term" value="F:hydrolase activity, acting on carbon-nitrogen (but not peptide) bonds"/>
    <property type="evidence" value="ECO:0007669"/>
    <property type="project" value="InterPro"/>
</dbReference>
<dbReference type="InterPro" id="IPR051781">
    <property type="entry name" value="Metallo-dep_Hydrolase"/>
</dbReference>
<dbReference type="PANTHER" id="PTHR43135">
    <property type="entry name" value="ALPHA-D-RIBOSE 1-METHYLPHOSPHONATE 5-TRIPHOSPHATE DIPHOSPHATASE"/>
    <property type="match status" value="1"/>
</dbReference>
<dbReference type="SUPFAM" id="SSF51338">
    <property type="entry name" value="Composite domain of metallo-dependent hydrolases"/>
    <property type="match status" value="1"/>
</dbReference>
<dbReference type="InterPro" id="IPR011059">
    <property type="entry name" value="Metal-dep_hydrolase_composite"/>
</dbReference>
<proteinExistence type="predicted"/>
<organism evidence="2 3">
    <name type="scientific">Hypericibacter adhaerens</name>
    <dbReference type="NCBI Taxonomy" id="2602016"/>
    <lineage>
        <taxon>Bacteria</taxon>
        <taxon>Pseudomonadati</taxon>
        <taxon>Pseudomonadota</taxon>
        <taxon>Alphaproteobacteria</taxon>
        <taxon>Rhodospirillales</taxon>
        <taxon>Dongiaceae</taxon>
        <taxon>Hypericibacter</taxon>
    </lineage>
</organism>
<evidence type="ECO:0000313" key="2">
    <source>
        <dbReference type="EMBL" id="QEX24254.1"/>
    </source>
</evidence>
<dbReference type="Proteomes" id="UP000325797">
    <property type="component" value="Chromosome"/>
</dbReference>
<dbReference type="SUPFAM" id="SSF51556">
    <property type="entry name" value="Metallo-dependent hydrolases"/>
    <property type="match status" value="1"/>
</dbReference>
<dbReference type="EMBL" id="CP042582">
    <property type="protein sequence ID" value="QEX24254.1"/>
    <property type="molecule type" value="Genomic_DNA"/>
</dbReference>
<accession>A0A5J6N4A0</accession>
<dbReference type="KEGG" id="hadh:FRZ61_41950"/>
<feature type="domain" description="Amidohydrolase-related" evidence="1">
    <location>
        <begin position="55"/>
        <end position="408"/>
    </location>
</feature>